<dbReference type="SFLD" id="SFLDS00003">
    <property type="entry name" value="Haloacid_Dehalogenase"/>
    <property type="match status" value="1"/>
</dbReference>
<keyword evidence="2" id="KW-1185">Reference proteome</keyword>
<dbReference type="eggNOG" id="COG0546">
    <property type="taxonomic scope" value="Bacteria"/>
</dbReference>
<dbReference type="GO" id="GO:0008967">
    <property type="term" value="F:phosphoglycolate phosphatase activity"/>
    <property type="evidence" value="ECO:0007669"/>
    <property type="project" value="TreeGrafter"/>
</dbReference>
<dbReference type="Pfam" id="PF13419">
    <property type="entry name" value="HAD_2"/>
    <property type="match status" value="1"/>
</dbReference>
<dbReference type="GO" id="GO:0006281">
    <property type="term" value="P:DNA repair"/>
    <property type="evidence" value="ECO:0007669"/>
    <property type="project" value="TreeGrafter"/>
</dbReference>
<dbReference type="InterPro" id="IPR023214">
    <property type="entry name" value="HAD_sf"/>
</dbReference>
<organism evidence="1 2">
    <name type="scientific">Pseudoramibacter alactolyticus ATCC 23263</name>
    <dbReference type="NCBI Taxonomy" id="887929"/>
    <lineage>
        <taxon>Bacteria</taxon>
        <taxon>Bacillati</taxon>
        <taxon>Bacillota</taxon>
        <taxon>Clostridia</taxon>
        <taxon>Eubacteriales</taxon>
        <taxon>Eubacteriaceae</taxon>
        <taxon>Pseudoramibacter</taxon>
    </lineage>
</organism>
<dbReference type="Gene3D" id="3.40.50.1000">
    <property type="entry name" value="HAD superfamily/HAD-like"/>
    <property type="match status" value="1"/>
</dbReference>
<dbReference type="EMBL" id="AEQN01000016">
    <property type="protein sequence ID" value="EFV01721.1"/>
    <property type="molecule type" value="Genomic_DNA"/>
</dbReference>
<gene>
    <name evidence="1" type="ORF">HMP0721_1114</name>
</gene>
<dbReference type="OrthoDB" id="9807630at2"/>
<proteinExistence type="predicted"/>
<dbReference type="Proteomes" id="UP000004754">
    <property type="component" value="Unassembled WGS sequence"/>
</dbReference>
<dbReference type="GO" id="GO:0005829">
    <property type="term" value="C:cytosol"/>
    <property type="evidence" value="ECO:0007669"/>
    <property type="project" value="TreeGrafter"/>
</dbReference>
<evidence type="ECO:0000313" key="1">
    <source>
        <dbReference type="EMBL" id="EFV01721.1"/>
    </source>
</evidence>
<comment type="caution">
    <text evidence="1">The sequence shown here is derived from an EMBL/GenBank/DDBJ whole genome shotgun (WGS) entry which is preliminary data.</text>
</comment>
<dbReference type="STRING" id="887929.HMP0721_1114"/>
<dbReference type="InterPro" id="IPR050155">
    <property type="entry name" value="HAD-like_hydrolase_sf"/>
</dbReference>
<dbReference type="SUPFAM" id="SSF56784">
    <property type="entry name" value="HAD-like"/>
    <property type="match status" value="1"/>
</dbReference>
<dbReference type="PANTHER" id="PTHR43434">
    <property type="entry name" value="PHOSPHOGLYCOLATE PHOSPHATASE"/>
    <property type="match status" value="1"/>
</dbReference>
<name>E6MGI1_9FIRM</name>
<evidence type="ECO:0000313" key="2">
    <source>
        <dbReference type="Proteomes" id="UP000004754"/>
    </source>
</evidence>
<dbReference type="InterPro" id="IPR036412">
    <property type="entry name" value="HAD-like_sf"/>
</dbReference>
<dbReference type="Gene3D" id="1.10.150.240">
    <property type="entry name" value="Putative phosphatase, domain 2"/>
    <property type="match status" value="1"/>
</dbReference>
<reference evidence="1 2" key="1">
    <citation type="submission" date="2010-12" db="EMBL/GenBank/DDBJ databases">
        <authorList>
            <person name="Muzny D."/>
            <person name="Qin X."/>
            <person name="Deng J."/>
            <person name="Jiang H."/>
            <person name="Liu Y."/>
            <person name="Qu J."/>
            <person name="Song X.-Z."/>
            <person name="Zhang L."/>
            <person name="Thornton R."/>
            <person name="Coyle M."/>
            <person name="Francisco L."/>
            <person name="Jackson L."/>
            <person name="Javaid M."/>
            <person name="Korchina V."/>
            <person name="Kovar C."/>
            <person name="Mata R."/>
            <person name="Mathew T."/>
            <person name="Ngo R."/>
            <person name="Nguyen L."/>
            <person name="Nguyen N."/>
            <person name="Okwuonu G."/>
            <person name="Ongeri F."/>
            <person name="Pham C."/>
            <person name="Simmons D."/>
            <person name="Wilczek-Boney K."/>
            <person name="Hale W."/>
            <person name="Jakkamsetti A."/>
            <person name="Pham P."/>
            <person name="Ruth R."/>
            <person name="San Lucas F."/>
            <person name="Warren J."/>
            <person name="Zhang J."/>
            <person name="Zhao Z."/>
            <person name="Zhou C."/>
            <person name="Zhu D."/>
            <person name="Lee S."/>
            <person name="Bess C."/>
            <person name="Blankenburg K."/>
            <person name="Forbes L."/>
            <person name="Fu Q."/>
            <person name="Gubbala S."/>
            <person name="Hirani K."/>
            <person name="Jayaseelan J.C."/>
            <person name="Lara F."/>
            <person name="Munidasa M."/>
            <person name="Palculict T."/>
            <person name="Patil S."/>
            <person name="Pu L.-L."/>
            <person name="Saada N."/>
            <person name="Tang L."/>
            <person name="Weissenberger G."/>
            <person name="Zhu Y."/>
            <person name="Hemphill L."/>
            <person name="Shang Y."/>
            <person name="Youmans B."/>
            <person name="Ayvaz T."/>
            <person name="Ross M."/>
            <person name="Santibanez J."/>
            <person name="Aqrawi P."/>
            <person name="Gross S."/>
            <person name="Joshi V."/>
            <person name="Fowler G."/>
            <person name="Nazareth L."/>
            <person name="Reid J."/>
            <person name="Worley K."/>
            <person name="Petrosino J."/>
            <person name="Highlander S."/>
            <person name="Gibbs R."/>
        </authorList>
    </citation>
    <scope>NUCLEOTIDE SEQUENCE [LARGE SCALE GENOMIC DNA]</scope>
    <source>
        <strain evidence="1 2">ATCC 23263</strain>
    </source>
</reference>
<accession>E6MGI1</accession>
<dbReference type="AlphaFoldDB" id="E6MGI1"/>
<dbReference type="PANTHER" id="PTHR43434:SF13">
    <property type="entry name" value="PHOSPHOGLYCOLATE PHOSPHATASE"/>
    <property type="match status" value="1"/>
</dbReference>
<dbReference type="RefSeq" id="WP_006598538.1">
    <property type="nucleotide sequence ID" value="NZ_GL622359.1"/>
</dbReference>
<dbReference type="InterPro" id="IPR023198">
    <property type="entry name" value="PGP-like_dom2"/>
</dbReference>
<keyword evidence="1" id="KW-0378">Hydrolase</keyword>
<dbReference type="SFLD" id="SFLDG01129">
    <property type="entry name" value="C1.5:_HAD__Beta-PGM__Phosphata"/>
    <property type="match status" value="1"/>
</dbReference>
<protein>
    <submittedName>
        <fullName evidence="1">HAD hydrolase, family IA, variant 1</fullName>
    </submittedName>
</protein>
<dbReference type="InterPro" id="IPR041492">
    <property type="entry name" value="HAD_2"/>
</dbReference>
<sequence length="229" mass="26400">MAYKCVCFDFDGTLADTEALMLKVYNEMARHYRLEAIEPEAIGAIKEMAMADVLRHLHIPVRRLGKLIRYGGKQLAARQDEIMPFHDQLGDFLAELRRWTLFCGILTSNTAKNVHAFLMRYDLNGYFDFLKCAAFFGKDRRLLRLCRQLHIRPSEMLYVGDEVRDIRACRRAGIDVAAVDWGYNTRASLAQAQPTYEVDTLEAIINIVKRHNARSLEAEILRRMVIDDA</sequence>
<dbReference type="HOGENOM" id="CLU_045011_19_3_9"/>